<protein>
    <submittedName>
        <fullName evidence="1">Uncharacterized protein</fullName>
    </submittedName>
</protein>
<organism evidence="1 2">
    <name type="scientific">Cichorium intybus</name>
    <name type="common">Chicory</name>
    <dbReference type="NCBI Taxonomy" id="13427"/>
    <lineage>
        <taxon>Eukaryota</taxon>
        <taxon>Viridiplantae</taxon>
        <taxon>Streptophyta</taxon>
        <taxon>Embryophyta</taxon>
        <taxon>Tracheophyta</taxon>
        <taxon>Spermatophyta</taxon>
        <taxon>Magnoliopsida</taxon>
        <taxon>eudicotyledons</taxon>
        <taxon>Gunneridae</taxon>
        <taxon>Pentapetalae</taxon>
        <taxon>asterids</taxon>
        <taxon>campanulids</taxon>
        <taxon>Asterales</taxon>
        <taxon>Asteraceae</taxon>
        <taxon>Cichorioideae</taxon>
        <taxon>Cichorieae</taxon>
        <taxon>Cichoriinae</taxon>
        <taxon>Cichorium</taxon>
    </lineage>
</organism>
<name>A0ACB9FCU5_CICIN</name>
<reference evidence="2" key="1">
    <citation type="journal article" date="2022" name="Mol. Ecol. Resour.">
        <title>The genomes of chicory, endive, great burdock and yacon provide insights into Asteraceae palaeo-polyploidization history and plant inulin production.</title>
        <authorList>
            <person name="Fan W."/>
            <person name="Wang S."/>
            <person name="Wang H."/>
            <person name="Wang A."/>
            <person name="Jiang F."/>
            <person name="Liu H."/>
            <person name="Zhao H."/>
            <person name="Xu D."/>
            <person name="Zhang Y."/>
        </authorList>
    </citation>
    <scope>NUCLEOTIDE SEQUENCE [LARGE SCALE GENOMIC DNA]</scope>
    <source>
        <strain evidence="2">cv. Punajuju</strain>
    </source>
</reference>
<sequence length="154" mass="16314">MKVLRLMHGVMMMMMVFMGEGNAQGSSSGGSGSGSDCLNQLVPCLNYLSNQGQGKDPPDSCCDPLKSVIKSNPECLCSLISNQGTKNAERAGINVTKTQELPARCGERVNPISCLTSTSKTTPAPGTSDSQGLGNSKVYYYLFYPLMLIAAVYG</sequence>
<evidence type="ECO:0000313" key="1">
    <source>
        <dbReference type="EMBL" id="KAI3768877.1"/>
    </source>
</evidence>
<comment type="caution">
    <text evidence="1">The sequence shown here is derived from an EMBL/GenBank/DDBJ whole genome shotgun (WGS) entry which is preliminary data.</text>
</comment>
<accession>A0ACB9FCU5</accession>
<gene>
    <name evidence="1" type="ORF">L2E82_19713</name>
</gene>
<proteinExistence type="predicted"/>
<dbReference type="Proteomes" id="UP001055811">
    <property type="component" value="Linkage Group LG03"/>
</dbReference>
<dbReference type="EMBL" id="CM042011">
    <property type="protein sequence ID" value="KAI3768877.1"/>
    <property type="molecule type" value="Genomic_DNA"/>
</dbReference>
<evidence type="ECO:0000313" key="2">
    <source>
        <dbReference type="Proteomes" id="UP001055811"/>
    </source>
</evidence>
<keyword evidence="2" id="KW-1185">Reference proteome</keyword>
<reference evidence="1 2" key="2">
    <citation type="journal article" date="2022" name="Mol. Ecol. Resour.">
        <title>The genomes of chicory, endive, great burdock and yacon provide insights into Asteraceae paleo-polyploidization history and plant inulin production.</title>
        <authorList>
            <person name="Fan W."/>
            <person name="Wang S."/>
            <person name="Wang H."/>
            <person name="Wang A."/>
            <person name="Jiang F."/>
            <person name="Liu H."/>
            <person name="Zhao H."/>
            <person name="Xu D."/>
            <person name="Zhang Y."/>
        </authorList>
    </citation>
    <scope>NUCLEOTIDE SEQUENCE [LARGE SCALE GENOMIC DNA]</scope>
    <source>
        <strain evidence="2">cv. Punajuju</strain>
        <tissue evidence="1">Leaves</tissue>
    </source>
</reference>